<dbReference type="PANTHER" id="PTHR43140">
    <property type="entry name" value="TYPE-1 RESTRICTION ENZYME ECOKI SPECIFICITY PROTEIN"/>
    <property type="match status" value="1"/>
</dbReference>
<keyword evidence="3" id="KW-0238">DNA-binding</keyword>
<dbReference type="PANTHER" id="PTHR43140:SF1">
    <property type="entry name" value="TYPE I RESTRICTION ENZYME ECOKI SPECIFICITY SUBUNIT"/>
    <property type="match status" value="1"/>
</dbReference>
<evidence type="ECO:0000313" key="9">
    <source>
        <dbReference type="Proteomes" id="UP000199280"/>
    </source>
</evidence>
<comment type="similarity">
    <text evidence="1">Belongs to the type-I restriction system S methylase family.</text>
</comment>
<dbReference type="Proteomes" id="UP000076878">
    <property type="component" value="Unassembled WGS sequence"/>
</dbReference>
<evidence type="ECO:0000256" key="1">
    <source>
        <dbReference type="ARBA" id="ARBA00010923"/>
    </source>
</evidence>
<keyword evidence="6" id="KW-0378">Hydrolase</keyword>
<sequence>MVRAMKDSGVEWIGEIPEHWDIKKIKYLLKERNEKNTPIKTRDILSLSAANGVVPYGEKTGGGNKAKDDVSLYKIAHPKDIVMNSMNIIAGSVALSQYHGCVSPVYYMFYSDDKDSDINYFSNIFQSKEFQRSLMGLGNGILIKHSEKSDKLNTIRLRIPSEKMKNTLLPVPPLKEQRKIAAMLDEKNAHIDSIISKTKESIEAFKTYKQALITETVTKGLNPDVKMKDSGIEWIGEIPEHWEITKIKNIVKIVNGKDNVVKDGEIPVYGSSATPFGFTDKIMHDKETVLLGRKGTIDKPQFIKEPFWAVDTVFYTIPKRNTYLKFFFYCMSGFDYKKYTYGSAIPSMSQGILNEIKLPYPILKEQQQIADFLDEKTAHIDSLIANKEKMVQELEAYKKAMIYEYVTGKKEVE</sequence>
<proteinExistence type="inferred from homology"/>
<organism evidence="6 8">
    <name type="scientific">Trichococcus ilyis</name>
    <dbReference type="NCBI Taxonomy" id="640938"/>
    <lineage>
        <taxon>Bacteria</taxon>
        <taxon>Bacillati</taxon>
        <taxon>Bacillota</taxon>
        <taxon>Bacilli</taxon>
        <taxon>Lactobacillales</taxon>
        <taxon>Carnobacteriaceae</taxon>
        <taxon>Trichococcus</taxon>
    </lineage>
</organism>
<keyword evidence="6" id="KW-0255">Endonuclease</keyword>
<keyword evidence="6" id="KW-0540">Nuclease</keyword>
<dbReference type="EMBL" id="FNYT01000023">
    <property type="protein sequence ID" value="SEJ72412.1"/>
    <property type="molecule type" value="Genomic_DNA"/>
</dbReference>
<dbReference type="GO" id="GO:0003677">
    <property type="term" value="F:DNA binding"/>
    <property type="evidence" value="ECO:0007669"/>
    <property type="project" value="UniProtKB-KW"/>
</dbReference>
<evidence type="ECO:0000256" key="2">
    <source>
        <dbReference type="ARBA" id="ARBA00022747"/>
    </source>
</evidence>
<evidence type="ECO:0000313" key="6">
    <source>
        <dbReference type="EMBL" id="CZQ99762.1"/>
    </source>
</evidence>
<dbReference type="STRING" id="640938.TR210_1663"/>
<keyword evidence="9" id="KW-1185">Reference proteome</keyword>
<dbReference type="Proteomes" id="UP000199280">
    <property type="component" value="Unassembled WGS sequence"/>
</dbReference>
<evidence type="ECO:0000259" key="5">
    <source>
        <dbReference type="Pfam" id="PF01420"/>
    </source>
</evidence>
<keyword evidence="2" id="KW-0680">Restriction system</keyword>
<dbReference type="GO" id="GO:0009307">
    <property type="term" value="P:DNA restriction-modification system"/>
    <property type="evidence" value="ECO:0007669"/>
    <property type="project" value="UniProtKB-KW"/>
</dbReference>
<accession>A0A143YX91</accession>
<dbReference type="Gene3D" id="1.10.287.1120">
    <property type="entry name" value="Bipartite methylase S protein"/>
    <property type="match status" value="1"/>
</dbReference>
<feature type="domain" description="Type I restriction modification DNA specificity" evidence="5">
    <location>
        <begin position="239"/>
        <end position="385"/>
    </location>
</feature>
<dbReference type="EMBL" id="FJNB01000012">
    <property type="protein sequence ID" value="CZQ99762.1"/>
    <property type="molecule type" value="Genomic_DNA"/>
</dbReference>
<protein>
    <submittedName>
        <fullName evidence="6">Restriction endonuclease type i hsds</fullName>
    </submittedName>
    <submittedName>
        <fullName evidence="7">Type I restriction enzyme, S subunit</fullName>
    </submittedName>
</protein>
<evidence type="ECO:0000256" key="4">
    <source>
        <dbReference type="ARBA" id="ARBA00038652"/>
    </source>
</evidence>
<name>A0A143YX91_9LACT</name>
<dbReference type="OrthoDB" id="9795776at2"/>
<dbReference type="AlphaFoldDB" id="A0A143YX91"/>
<dbReference type="SUPFAM" id="SSF116734">
    <property type="entry name" value="DNA methylase specificity domain"/>
    <property type="match status" value="2"/>
</dbReference>
<dbReference type="InterPro" id="IPR051212">
    <property type="entry name" value="Type-I_RE_S_subunit"/>
</dbReference>
<dbReference type="Gene3D" id="3.90.220.20">
    <property type="entry name" value="DNA methylase specificity domains"/>
    <property type="match status" value="2"/>
</dbReference>
<reference evidence="6 8" key="1">
    <citation type="submission" date="2016-02" db="EMBL/GenBank/DDBJ databases">
        <authorList>
            <person name="Wen L."/>
            <person name="He K."/>
            <person name="Yang H."/>
        </authorList>
    </citation>
    <scope>NUCLEOTIDE SEQUENCE [LARGE SCALE GENOMIC DNA]</scope>
    <source>
        <strain evidence="6">Trichococcus_R210</strain>
    </source>
</reference>
<reference evidence="7 9" key="2">
    <citation type="submission" date="2016-10" db="EMBL/GenBank/DDBJ databases">
        <authorList>
            <person name="Varghese N."/>
            <person name="Submissions S."/>
        </authorList>
    </citation>
    <scope>NUCLEOTIDE SEQUENCE [LARGE SCALE GENOMIC DNA]</scope>
    <source>
        <strain evidence="7 9">DSM 22150</strain>
    </source>
</reference>
<evidence type="ECO:0000313" key="7">
    <source>
        <dbReference type="EMBL" id="SEJ72412.1"/>
    </source>
</evidence>
<dbReference type="GO" id="GO:0004519">
    <property type="term" value="F:endonuclease activity"/>
    <property type="evidence" value="ECO:0007669"/>
    <property type="project" value="UniProtKB-KW"/>
</dbReference>
<gene>
    <name evidence="7" type="ORF">SAMN05216375_12347</name>
    <name evidence="6" type="ORF">TR210_1663</name>
</gene>
<evidence type="ECO:0000256" key="3">
    <source>
        <dbReference type="ARBA" id="ARBA00023125"/>
    </source>
</evidence>
<comment type="subunit">
    <text evidence="4">The methyltransferase is composed of M and S polypeptides.</text>
</comment>
<evidence type="ECO:0000313" key="8">
    <source>
        <dbReference type="Proteomes" id="UP000076878"/>
    </source>
</evidence>
<dbReference type="InterPro" id="IPR000055">
    <property type="entry name" value="Restrct_endonuc_typeI_TRD"/>
</dbReference>
<dbReference type="CDD" id="cd17288">
    <property type="entry name" value="RMtype1_S_LlaAI06ORF1089P_TRD1-CR1_like"/>
    <property type="match status" value="1"/>
</dbReference>
<dbReference type="InterPro" id="IPR044946">
    <property type="entry name" value="Restrct_endonuc_typeI_TRD_sf"/>
</dbReference>
<dbReference type="Pfam" id="PF01420">
    <property type="entry name" value="Methylase_S"/>
    <property type="match status" value="1"/>
</dbReference>
<dbReference type="RefSeq" id="WP_068623057.1">
    <property type="nucleotide sequence ID" value="NZ_FJNB01000012.1"/>
</dbReference>